<evidence type="ECO:0000313" key="3">
    <source>
        <dbReference type="Proteomes" id="UP000225706"/>
    </source>
</evidence>
<evidence type="ECO:0000259" key="1">
    <source>
        <dbReference type="Pfam" id="PF03184"/>
    </source>
</evidence>
<organism evidence="2 3">
    <name type="scientific">Stylophora pistillata</name>
    <name type="common">Smooth cauliflower coral</name>
    <dbReference type="NCBI Taxonomy" id="50429"/>
    <lineage>
        <taxon>Eukaryota</taxon>
        <taxon>Metazoa</taxon>
        <taxon>Cnidaria</taxon>
        <taxon>Anthozoa</taxon>
        <taxon>Hexacorallia</taxon>
        <taxon>Scleractinia</taxon>
        <taxon>Astrocoeniina</taxon>
        <taxon>Pocilloporidae</taxon>
        <taxon>Stylophora</taxon>
    </lineage>
</organism>
<protein>
    <submittedName>
        <fullName evidence="2">Pogo transposable element with KRAB domain</fullName>
    </submittedName>
</protein>
<dbReference type="GO" id="GO:0003676">
    <property type="term" value="F:nucleic acid binding"/>
    <property type="evidence" value="ECO:0007669"/>
    <property type="project" value="InterPro"/>
</dbReference>
<name>A0A2B4R4V0_STYPI</name>
<dbReference type="AlphaFoldDB" id="A0A2B4R4V0"/>
<accession>A0A2B4R4V0</accession>
<comment type="caution">
    <text evidence="2">The sequence shown here is derived from an EMBL/GenBank/DDBJ whole genome shotgun (WGS) entry which is preliminary data.</text>
</comment>
<dbReference type="Proteomes" id="UP000225706">
    <property type="component" value="Unassembled WGS sequence"/>
</dbReference>
<dbReference type="InterPro" id="IPR004875">
    <property type="entry name" value="DDE_SF_endonuclease_dom"/>
</dbReference>
<dbReference type="EMBL" id="LSMT01002293">
    <property type="protein sequence ID" value="PFX11530.1"/>
    <property type="molecule type" value="Genomic_DNA"/>
</dbReference>
<dbReference type="Pfam" id="PF03184">
    <property type="entry name" value="DDE_1"/>
    <property type="match status" value="1"/>
</dbReference>
<evidence type="ECO:0000313" key="2">
    <source>
        <dbReference type="EMBL" id="PFX11530.1"/>
    </source>
</evidence>
<sequence>MMVFKGAKRELAALKQKFQQRAVFASSANGWMDPELAKVWVDSVLGSISFNRRLLASDSYECHLEDKITESLKSKKIDRVIVPGGCTKYIQAPDLSWKKPFKSSCTENYDEWQGTVGINEETAAENLRAPRRRAILQWILDAWAELPTEVMKRSFPSCALNLPVEGSNDDTIHCSKEGQPCSTGRAMLQTQLDIFREPDATPFACTDLDVEEAYPPSIICRIDDLVKNVADLKASLQISQQDISCHREKIKTINTDVSSPQETVNKHLQKAIYLENQSKSNNLRFEGLMEDDGESWEETKEKVKNTLVDKFNFELQLAPGVECAHRTGRPRRQDETP</sequence>
<feature type="domain" description="DDE-1" evidence="1">
    <location>
        <begin position="3"/>
        <end position="155"/>
    </location>
</feature>
<gene>
    <name evidence="2" type="primary">Pogk</name>
    <name evidence="2" type="ORF">AWC38_SpisGene24696</name>
</gene>
<dbReference type="STRING" id="50429.A0A2B4R4V0"/>
<keyword evidence="3" id="KW-1185">Reference proteome</keyword>
<proteinExistence type="predicted"/>
<reference evidence="3" key="1">
    <citation type="journal article" date="2017" name="bioRxiv">
        <title>Comparative analysis of the genomes of Stylophora pistillata and Acropora digitifera provides evidence for extensive differences between species of corals.</title>
        <authorList>
            <person name="Voolstra C.R."/>
            <person name="Li Y."/>
            <person name="Liew Y.J."/>
            <person name="Baumgarten S."/>
            <person name="Zoccola D."/>
            <person name="Flot J.-F."/>
            <person name="Tambutte S."/>
            <person name="Allemand D."/>
            <person name="Aranda M."/>
        </authorList>
    </citation>
    <scope>NUCLEOTIDE SEQUENCE [LARGE SCALE GENOMIC DNA]</scope>
</reference>